<dbReference type="PANTHER" id="PTHR45138:SF9">
    <property type="entry name" value="DIGUANYLATE CYCLASE DGCM-RELATED"/>
    <property type="match status" value="1"/>
</dbReference>
<dbReference type="InterPro" id="IPR000160">
    <property type="entry name" value="GGDEF_dom"/>
</dbReference>
<dbReference type="Gene3D" id="3.30.450.20">
    <property type="entry name" value="PAS domain"/>
    <property type="match status" value="1"/>
</dbReference>
<reference evidence="4 5" key="1">
    <citation type="submission" date="2023-08" db="EMBL/GenBank/DDBJ databases">
        <authorList>
            <person name="Joshi A."/>
            <person name="Thite S."/>
        </authorList>
    </citation>
    <scope>NUCLEOTIDE SEQUENCE [LARGE SCALE GENOMIC DNA]</scope>
    <source>
        <strain evidence="4 5">AC40</strain>
    </source>
</reference>
<dbReference type="SUPFAM" id="SSF55073">
    <property type="entry name" value="Nucleotide cyclase"/>
    <property type="match status" value="1"/>
</dbReference>
<comment type="catalytic activity">
    <reaction evidence="2">
        <text>2 GTP = 3',3'-c-di-GMP + 2 diphosphate</text>
        <dbReference type="Rhea" id="RHEA:24898"/>
        <dbReference type="ChEBI" id="CHEBI:33019"/>
        <dbReference type="ChEBI" id="CHEBI:37565"/>
        <dbReference type="ChEBI" id="CHEBI:58805"/>
        <dbReference type="EC" id="2.7.7.65"/>
    </reaction>
</comment>
<dbReference type="InterPro" id="IPR043128">
    <property type="entry name" value="Rev_trsase/Diguanyl_cyclase"/>
</dbReference>
<name>A0ABT9H1R0_9GAMM</name>
<comment type="caution">
    <text evidence="4">The sequence shown here is derived from an EMBL/GenBank/DDBJ whole genome shotgun (WGS) entry which is preliminary data.</text>
</comment>
<dbReference type="GO" id="GO:0052621">
    <property type="term" value="F:diguanylate cyclase activity"/>
    <property type="evidence" value="ECO:0007669"/>
    <property type="project" value="UniProtKB-EC"/>
</dbReference>
<gene>
    <name evidence="4" type="ORF">Q3O60_13800</name>
</gene>
<proteinExistence type="predicted"/>
<sequence length="324" mass="37237">MDAHWLALPILNQLNSGVLVLTTDYTISYYNQFIERRLGVPLVEVRNRCVFDVFTDLPEAWLTRKLDSVIALNAPTFSSWEQRPYIVKLPHLRPVSGGTDYMMQNCTMLPLQHPKTKETFVCLLIEDATDVSIYQQELQQNMLALKQANRLDGLTKVLNRAHWEDLLQTELLRAKRYQQPLSLILFDLDKFKQLNDDYGHLGGDFVLIELASFIQSLLRESDYLGRYGGEEFGIILPNTALQGASDVAERVCKAVAEHKMLFNQQQIRATISLGVAELNTHRHKDAHDMLQCADIALYVSKRQGRNRSTKYREQLQDFVQKVNP</sequence>
<dbReference type="EMBL" id="JAUZVZ010000022">
    <property type="protein sequence ID" value="MDP4537261.1"/>
    <property type="molecule type" value="Genomic_DNA"/>
</dbReference>
<dbReference type="PROSITE" id="PS50887">
    <property type="entry name" value="GGDEF"/>
    <property type="match status" value="1"/>
</dbReference>
<dbReference type="CDD" id="cd01949">
    <property type="entry name" value="GGDEF"/>
    <property type="match status" value="1"/>
</dbReference>
<evidence type="ECO:0000313" key="5">
    <source>
        <dbReference type="Proteomes" id="UP001231616"/>
    </source>
</evidence>
<dbReference type="InterPro" id="IPR029787">
    <property type="entry name" value="Nucleotide_cyclase"/>
</dbReference>
<dbReference type="PANTHER" id="PTHR45138">
    <property type="entry name" value="REGULATORY COMPONENTS OF SENSORY TRANSDUCTION SYSTEM"/>
    <property type="match status" value="1"/>
</dbReference>
<evidence type="ECO:0000259" key="3">
    <source>
        <dbReference type="PROSITE" id="PS50887"/>
    </source>
</evidence>
<evidence type="ECO:0000313" key="4">
    <source>
        <dbReference type="EMBL" id="MDP4537261.1"/>
    </source>
</evidence>
<evidence type="ECO:0000256" key="1">
    <source>
        <dbReference type="ARBA" id="ARBA00012528"/>
    </source>
</evidence>
<dbReference type="Pfam" id="PF08448">
    <property type="entry name" value="PAS_4"/>
    <property type="match status" value="1"/>
</dbReference>
<dbReference type="Pfam" id="PF00990">
    <property type="entry name" value="GGDEF"/>
    <property type="match status" value="1"/>
</dbReference>
<dbReference type="RefSeq" id="WP_305894525.1">
    <property type="nucleotide sequence ID" value="NZ_JAUZVZ010000022.1"/>
</dbReference>
<dbReference type="NCBIfam" id="TIGR00254">
    <property type="entry name" value="GGDEF"/>
    <property type="match status" value="1"/>
</dbReference>
<dbReference type="Gene3D" id="3.30.70.270">
    <property type="match status" value="1"/>
</dbReference>
<dbReference type="InterPro" id="IPR050469">
    <property type="entry name" value="Diguanylate_Cyclase"/>
</dbReference>
<evidence type="ECO:0000256" key="2">
    <source>
        <dbReference type="ARBA" id="ARBA00034247"/>
    </source>
</evidence>
<dbReference type="Proteomes" id="UP001231616">
    <property type="component" value="Unassembled WGS sequence"/>
</dbReference>
<feature type="domain" description="GGDEF" evidence="3">
    <location>
        <begin position="179"/>
        <end position="313"/>
    </location>
</feature>
<dbReference type="EC" id="2.7.7.65" evidence="1"/>
<keyword evidence="4" id="KW-0808">Transferase</keyword>
<keyword evidence="5" id="KW-1185">Reference proteome</keyword>
<organism evidence="4 5">
    <name type="scientific">Alkalimonas collagenimarina</name>
    <dbReference type="NCBI Taxonomy" id="400390"/>
    <lineage>
        <taxon>Bacteria</taxon>
        <taxon>Pseudomonadati</taxon>
        <taxon>Pseudomonadota</taxon>
        <taxon>Gammaproteobacteria</taxon>
        <taxon>Alkalimonas</taxon>
    </lineage>
</organism>
<dbReference type="SUPFAM" id="SSF55785">
    <property type="entry name" value="PYP-like sensor domain (PAS domain)"/>
    <property type="match status" value="1"/>
</dbReference>
<accession>A0ABT9H1R0</accession>
<dbReference type="SMART" id="SM00267">
    <property type="entry name" value="GGDEF"/>
    <property type="match status" value="1"/>
</dbReference>
<dbReference type="InterPro" id="IPR013656">
    <property type="entry name" value="PAS_4"/>
</dbReference>
<dbReference type="InterPro" id="IPR035965">
    <property type="entry name" value="PAS-like_dom_sf"/>
</dbReference>
<protein>
    <recommendedName>
        <fullName evidence="1">diguanylate cyclase</fullName>
        <ecNumber evidence="1">2.7.7.65</ecNumber>
    </recommendedName>
</protein>
<keyword evidence="4" id="KW-0548">Nucleotidyltransferase</keyword>